<gene>
    <name evidence="1" type="ORF">CK203_095757</name>
</gene>
<sequence length="179" mass="20677">MPRPFTTIPYIGVHSVLCSICNHGQKWGRIHKWQITTQWSKSSEFGHSRTNFPIGELSEQEFHARCYILDLISIQLLDKKVSSTDGLPQNMVYFTKEQFAEGKETQGHLVEWVEKSFFTRLNKLFEIDQAKWNHTVLLTENNLKVVLAHPKSSVIPVFPRLAPPTLMTGEHFVLKDLPF</sequence>
<dbReference type="Proteomes" id="UP000288805">
    <property type="component" value="Unassembled WGS sequence"/>
</dbReference>
<dbReference type="EMBL" id="QGNW01002655">
    <property type="protein sequence ID" value="RVW13376.1"/>
    <property type="molecule type" value="Genomic_DNA"/>
</dbReference>
<organism evidence="1 2">
    <name type="scientific">Vitis vinifera</name>
    <name type="common">Grape</name>
    <dbReference type="NCBI Taxonomy" id="29760"/>
    <lineage>
        <taxon>Eukaryota</taxon>
        <taxon>Viridiplantae</taxon>
        <taxon>Streptophyta</taxon>
        <taxon>Embryophyta</taxon>
        <taxon>Tracheophyta</taxon>
        <taxon>Spermatophyta</taxon>
        <taxon>Magnoliopsida</taxon>
        <taxon>eudicotyledons</taxon>
        <taxon>Gunneridae</taxon>
        <taxon>Pentapetalae</taxon>
        <taxon>rosids</taxon>
        <taxon>Vitales</taxon>
        <taxon>Vitaceae</taxon>
        <taxon>Viteae</taxon>
        <taxon>Vitis</taxon>
    </lineage>
</organism>
<evidence type="ECO:0000313" key="1">
    <source>
        <dbReference type="EMBL" id="RVW13376.1"/>
    </source>
</evidence>
<accession>A0A438BQZ7</accession>
<dbReference type="AlphaFoldDB" id="A0A438BQZ7"/>
<evidence type="ECO:0000313" key="2">
    <source>
        <dbReference type="Proteomes" id="UP000288805"/>
    </source>
</evidence>
<proteinExistence type="predicted"/>
<reference evidence="1 2" key="1">
    <citation type="journal article" date="2018" name="PLoS Genet.">
        <title>Population sequencing reveals clonal diversity and ancestral inbreeding in the grapevine cultivar Chardonnay.</title>
        <authorList>
            <person name="Roach M.J."/>
            <person name="Johnson D.L."/>
            <person name="Bohlmann J."/>
            <person name="van Vuuren H.J."/>
            <person name="Jones S.J."/>
            <person name="Pretorius I.S."/>
            <person name="Schmidt S.A."/>
            <person name="Borneman A.R."/>
        </authorList>
    </citation>
    <scope>NUCLEOTIDE SEQUENCE [LARGE SCALE GENOMIC DNA]</scope>
    <source>
        <strain evidence="2">cv. Chardonnay</strain>
        <tissue evidence="1">Leaf</tissue>
    </source>
</reference>
<protein>
    <submittedName>
        <fullName evidence="1">Uncharacterized protein</fullName>
    </submittedName>
</protein>
<comment type="caution">
    <text evidence="1">The sequence shown here is derived from an EMBL/GenBank/DDBJ whole genome shotgun (WGS) entry which is preliminary data.</text>
</comment>
<name>A0A438BQZ7_VITVI</name>